<evidence type="ECO:0000313" key="1">
    <source>
        <dbReference type="EMBL" id="EGK73577.1"/>
    </source>
</evidence>
<dbReference type="STRING" id="1000565.METUNv1_00208"/>
<reference evidence="1 2" key="1">
    <citation type="journal article" date="2011" name="J. Bacteriol.">
        <title>Genome sequence of Methyloversatilis universalis FAM5T, a methylotrophic representative of the order Rhodocyclales.</title>
        <authorList>
            <person name="Kittichotirat W."/>
            <person name="Good N.M."/>
            <person name="Hall R."/>
            <person name="Bringel F."/>
            <person name="Lajus A."/>
            <person name="Medigue C."/>
            <person name="Smalley N.E."/>
            <person name="Beck D."/>
            <person name="Bumgarner R."/>
            <person name="Vuilleumier S."/>
            <person name="Kalyuzhnaya M.G."/>
        </authorList>
    </citation>
    <scope>NUCLEOTIDE SEQUENCE [LARGE SCALE GENOMIC DNA]</scope>
    <source>
        <strain evidence="2">ATCC BAA-1314 / JCM 13912 / FAM5</strain>
    </source>
</reference>
<comment type="caution">
    <text evidence="1">The sequence shown here is derived from an EMBL/GenBank/DDBJ whole genome shotgun (WGS) entry which is preliminary data.</text>
</comment>
<organism evidence="1 2">
    <name type="scientific">Methyloversatilis universalis (strain ATCC BAA-1314 / DSM 25237 / JCM 13912 / CCUG 52030 / FAM5)</name>
    <dbReference type="NCBI Taxonomy" id="1000565"/>
    <lineage>
        <taxon>Bacteria</taxon>
        <taxon>Pseudomonadati</taxon>
        <taxon>Pseudomonadota</taxon>
        <taxon>Betaproteobacteria</taxon>
        <taxon>Nitrosomonadales</taxon>
        <taxon>Sterolibacteriaceae</taxon>
        <taxon>Methyloversatilis</taxon>
    </lineage>
</organism>
<keyword evidence="2" id="KW-1185">Reference proteome</keyword>
<gene>
    <name evidence="1" type="ORF">METUNv1_00208</name>
</gene>
<name>F5R7K0_METUF</name>
<evidence type="ECO:0000313" key="2">
    <source>
        <dbReference type="Proteomes" id="UP000005019"/>
    </source>
</evidence>
<dbReference type="EMBL" id="AFHG01000028">
    <property type="protein sequence ID" value="EGK73577.1"/>
    <property type="molecule type" value="Genomic_DNA"/>
</dbReference>
<dbReference type="AlphaFoldDB" id="F5R7K0"/>
<protein>
    <submittedName>
        <fullName evidence="1">Uncharacterized protein</fullName>
    </submittedName>
</protein>
<sequence>MAVPHVSCVVDYNGQQTVIPVRAEVDALGGAWHEAGVFSLRATLVAPPRAKPWLLVEVHAKAADGDVRLISSQKTHQPFDTGRIEVVEPRLGRILAYACGAAR</sequence>
<dbReference type="Proteomes" id="UP000005019">
    <property type="component" value="Unassembled WGS sequence"/>
</dbReference>
<proteinExistence type="predicted"/>
<accession>F5R7K0</accession>